<feature type="transmembrane region" description="Helical" evidence="2">
    <location>
        <begin position="115"/>
        <end position="134"/>
    </location>
</feature>
<name>A0ABQ3YT68_9ACTN</name>
<feature type="compositionally biased region" description="Basic and acidic residues" evidence="1">
    <location>
        <begin position="13"/>
        <end position="22"/>
    </location>
</feature>
<gene>
    <name evidence="3" type="ORF">Adu01nite_20770</name>
</gene>
<dbReference type="EMBL" id="BOML01000019">
    <property type="protein sequence ID" value="GIE00727.1"/>
    <property type="molecule type" value="Genomic_DNA"/>
</dbReference>
<evidence type="ECO:0000313" key="4">
    <source>
        <dbReference type="Proteomes" id="UP000637628"/>
    </source>
</evidence>
<feature type="region of interest" description="Disordered" evidence="1">
    <location>
        <begin position="1"/>
        <end position="30"/>
    </location>
</feature>
<evidence type="ECO:0000256" key="2">
    <source>
        <dbReference type="SAM" id="Phobius"/>
    </source>
</evidence>
<evidence type="ECO:0000313" key="3">
    <source>
        <dbReference type="EMBL" id="GIE00727.1"/>
    </source>
</evidence>
<keyword evidence="2" id="KW-0472">Membrane</keyword>
<keyword evidence="2" id="KW-1133">Transmembrane helix</keyword>
<comment type="caution">
    <text evidence="3">The sequence shown here is derived from an EMBL/GenBank/DDBJ whole genome shotgun (WGS) entry which is preliminary data.</text>
</comment>
<proteinExistence type="predicted"/>
<feature type="transmembrane region" description="Helical" evidence="2">
    <location>
        <begin position="84"/>
        <end position="103"/>
    </location>
</feature>
<keyword evidence="4" id="KW-1185">Reference proteome</keyword>
<reference evidence="3 4" key="1">
    <citation type="submission" date="2021-01" db="EMBL/GenBank/DDBJ databases">
        <title>Whole genome shotgun sequence of Actinoplanes durhamensis NBRC 14914.</title>
        <authorList>
            <person name="Komaki H."/>
            <person name="Tamura T."/>
        </authorList>
    </citation>
    <scope>NUCLEOTIDE SEQUENCE [LARGE SCALE GENOMIC DNA]</scope>
    <source>
        <strain evidence="3 4">NBRC 14914</strain>
    </source>
</reference>
<dbReference type="Proteomes" id="UP000637628">
    <property type="component" value="Unassembled WGS sequence"/>
</dbReference>
<sequence length="148" mass="15260">MLPVILGRGPDPVQRRGNDRLHVNPGHDPSPVDLSDCSNVAGFERSLKSRGGVIPTQGREAGTIEAGTATAVTAGSVRLPMPRFRLFSALASAAWAAYAIGLGRLGGATFAHSPLLGAGFGLALGMIMTAVYAAGRKPARELETAGRN</sequence>
<keyword evidence="2" id="KW-0812">Transmembrane</keyword>
<organism evidence="3 4">
    <name type="scientific">Paractinoplanes durhamensis</name>
    <dbReference type="NCBI Taxonomy" id="113563"/>
    <lineage>
        <taxon>Bacteria</taxon>
        <taxon>Bacillati</taxon>
        <taxon>Actinomycetota</taxon>
        <taxon>Actinomycetes</taxon>
        <taxon>Micromonosporales</taxon>
        <taxon>Micromonosporaceae</taxon>
        <taxon>Paractinoplanes</taxon>
    </lineage>
</organism>
<evidence type="ECO:0000256" key="1">
    <source>
        <dbReference type="SAM" id="MobiDB-lite"/>
    </source>
</evidence>
<accession>A0ABQ3YT68</accession>
<protein>
    <submittedName>
        <fullName evidence="3">Uncharacterized protein</fullName>
    </submittedName>
</protein>